<dbReference type="EMBL" id="BONQ01000052">
    <property type="protein sequence ID" value="GIG45466.1"/>
    <property type="molecule type" value="Genomic_DNA"/>
</dbReference>
<evidence type="ECO:0000256" key="6">
    <source>
        <dbReference type="SAM" id="Phobius"/>
    </source>
</evidence>
<keyword evidence="2" id="KW-1003">Cell membrane</keyword>
<dbReference type="PANTHER" id="PTHR23513">
    <property type="entry name" value="INTEGRAL MEMBRANE EFFLUX PROTEIN-RELATED"/>
    <property type="match status" value="1"/>
</dbReference>
<evidence type="ECO:0000256" key="4">
    <source>
        <dbReference type="ARBA" id="ARBA00022989"/>
    </source>
</evidence>
<dbReference type="Proteomes" id="UP000660611">
    <property type="component" value="Unassembled WGS sequence"/>
</dbReference>
<organism evidence="7 8">
    <name type="scientific">Dactylosporangium siamense</name>
    <dbReference type="NCBI Taxonomy" id="685454"/>
    <lineage>
        <taxon>Bacteria</taxon>
        <taxon>Bacillati</taxon>
        <taxon>Actinomycetota</taxon>
        <taxon>Actinomycetes</taxon>
        <taxon>Micromonosporales</taxon>
        <taxon>Micromonosporaceae</taxon>
        <taxon>Dactylosporangium</taxon>
    </lineage>
</organism>
<dbReference type="InterPro" id="IPR036259">
    <property type="entry name" value="MFS_trans_sf"/>
</dbReference>
<evidence type="ECO:0000256" key="5">
    <source>
        <dbReference type="ARBA" id="ARBA00023136"/>
    </source>
</evidence>
<keyword evidence="3 6" id="KW-0812">Transmembrane</keyword>
<dbReference type="RefSeq" id="WP_203847263.1">
    <property type="nucleotide sequence ID" value="NZ_BAAAVW010000011.1"/>
</dbReference>
<feature type="transmembrane region" description="Helical" evidence="6">
    <location>
        <begin position="256"/>
        <end position="276"/>
    </location>
</feature>
<feature type="transmembrane region" description="Helical" evidence="6">
    <location>
        <begin position="345"/>
        <end position="364"/>
    </location>
</feature>
<dbReference type="SUPFAM" id="SSF103473">
    <property type="entry name" value="MFS general substrate transporter"/>
    <property type="match status" value="1"/>
</dbReference>
<gene>
    <name evidence="7" type="ORF">Dsi01nite_035070</name>
</gene>
<protein>
    <recommendedName>
        <fullName evidence="9">MFS transporter</fullName>
    </recommendedName>
</protein>
<evidence type="ECO:0000313" key="8">
    <source>
        <dbReference type="Proteomes" id="UP000660611"/>
    </source>
</evidence>
<feature type="transmembrane region" description="Helical" evidence="6">
    <location>
        <begin position="108"/>
        <end position="132"/>
    </location>
</feature>
<comment type="subcellular location">
    <subcellularLocation>
        <location evidence="1">Cell membrane</location>
        <topology evidence="1">Multi-pass membrane protein</topology>
    </subcellularLocation>
</comment>
<feature type="transmembrane region" description="Helical" evidence="6">
    <location>
        <begin position="52"/>
        <end position="72"/>
    </location>
</feature>
<feature type="transmembrane region" description="Helical" evidence="6">
    <location>
        <begin position="231"/>
        <end position="250"/>
    </location>
</feature>
<accession>A0A919PIJ9</accession>
<name>A0A919PIJ9_9ACTN</name>
<feature type="transmembrane region" description="Helical" evidence="6">
    <location>
        <begin position="175"/>
        <end position="193"/>
    </location>
</feature>
<keyword evidence="5 6" id="KW-0472">Membrane</keyword>
<feature type="transmembrane region" description="Helical" evidence="6">
    <location>
        <begin position="312"/>
        <end position="333"/>
    </location>
</feature>
<keyword evidence="4 6" id="KW-1133">Transmembrane helix</keyword>
<reference evidence="7" key="1">
    <citation type="submission" date="2021-01" db="EMBL/GenBank/DDBJ databases">
        <title>Whole genome shotgun sequence of Dactylosporangium siamense NBRC 106093.</title>
        <authorList>
            <person name="Komaki H."/>
            <person name="Tamura T."/>
        </authorList>
    </citation>
    <scope>NUCLEOTIDE SEQUENCE</scope>
    <source>
        <strain evidence="7">NBRC 106093</strain>
    </source>
</reference>
<dbReference type="Pfam" id="PF07690">
    <property type="entry name" value="MFS_1"/>
    <property type="match status" value="1"/>
</dbReference>
<feature type="transmembrane region" description="Helical" evidence="6">
    <location>
        <begin position="370"/>
        <end position="391"/>
    </location>
</feature>
<dbReference type="InterPro" id="IPR011701">
    <property type="entry name" value="MFS"/>
</dbReference>
<dbReference type="AlphaFoldDB" id="A0A919PIJ9"/>
<dbReference type="GO" id="GO:0022857">
    <property type="term" value="F:transmembrane transporter activity"/>
    <property type="evidence" value="ECO:0007669"/>
    <property type="project" value="InterPro"/>
</dbReference>
<dbReference type="GO" id="GO:0005886">
    <property type="term" value="C:plasma membrane"/>
    <property type="evidence" value="ECO:0007669"/>
    <property type="project" value="UniProtKB-SubCell"/>
</dbReference>
<comment type="caution">
    <text evidence="7">The sequence shown here is derived from an EMBL/GenBank/DDBJ whole genome shotgun (WGS) entry which is preliminary data.</text>
</comment>
<keyword evidence="8" id="KW-1185">Reference proteome</keyword>
<evidence type="ECO:0000256" key="2">
    <source>
        <dbReference type="ARBA" id="ARBA00022475"/>
    </source>
</evidence>
<feature type="transmembrane region" description="Helical" evidence="6">
    <location>
        <begin position="21"/>
        <end position="46"/>
    </location>
</feature>
<dbReference type="PANTHER" id="PTHR23513:SF11">
    <property type="entry name" value="STAPHYLOFERRIN A TRANSPORTER"/>
    <property type="match status" value="1"/>
</dbReference>
<proteinExistence type="predicted"/>
<feature type="transmembrane region" description="Helical" evidence="6">
    <location>
        <begin position="288"/>
        <end position="306"/>
    </location>
</feature>
<sequence>MTVVDRPATYREVFAEGSFRALFAARTLAIGANSLQIFALSVLVYASTGSPLLSALAFGAGFLPQVVGGLLLGSLTDRLRARPLIVAGYAVEALLAAALGLLDLPVAVSLTLVAVVACGTPVFAGAAARVIAERLTGDAYVLGRSVSNMSSSAAQLLGLAGGGVAVAAVGPRDALLFAAGCHLLAAAIVRFGLPTAGRSAARSGGAVRDSWTGAVALLSDRTIRRLLLAQWLPSAFVAGAEALLVAYGASRGFPPGTGAVLMAAPPVGMLVGNFAAGRLMRPSLRERSSPAFLLVLGTPLIGLLAAPPLPLLVALLVVAGTGFAYGLGLQRAFLAAAPEDRRGQLFALQSTGLMALQGVGPLLLGTLAQLTTPALAIAVAGVATVLVAPSLRRAQDRAARLS</sequence>
<evidence type="ECO:0000256" key="3">
    <source>
        <dbReference type="ARBA" id="ARBA00022692"/>
    </source>
</evidence>
<dbReference type="Gene3D" id="1.20.1250.20">
    <property type="entry name" value="MFS general substrate transporter like domains"/>
    <property type="match status" value="1"/>
</dbReference>
<feature type="transmembrane region" description="Helical" evidence="6">
    <location>
        <begin position="153"/>
        <end position="169"/>
    </location>
</feature>
<feature type="transmembrane region" description="Helical" evidence="6">
    <location>
        <begin position="84"/>
        <end position="102"/>
    </location>
</feature>
<evidence type="ECO:0000256" key="1">
    <source>
        <dbReference type="ARBA" id="ARBA00004651"/>
    </source>
</evidence>
<evidence type="ECO:0008006" key="9">
    <source>
        <dbReference type="Google" id="ProtNLM"/>
    </source>
</evidence>
<evidence type="ECO:0000313" key="7">
    <source>
        <dbReference type="EMBL" id="GIG45466.1"/>
    </source>
</evidence>